<organism evidence="1">
    <name type="scientific">Arundo donax</name>
    <name type="common">Giant reed</name>
    <name type="synonym">Donax arundinaceus</name>
    <dbReference type="NCBI Taxonomy" id="35708"/>
    <lineage>
        <taxon>Eukaryota</taxon>
        <taxon>Viridiplantae</taxon>
        <taxon>Streptophyta</taxon>
        <taxon>Embryophyta</taxon>
        <taxon>Tracheophyta</taxon>
        <taxon>Spermatophyta</taxon>
        <taxon>Magnoliopsida</taxon>
        <taxon>Liliopsida</taxon>
        <taxon>Poales</taxon>
        <taxon>Poaceae</taxon>
        <taxon>PACMAD clade</taxon>
        <taxon>Arundinoideae</taxon>
        <taxon>Arundineae</taxon>
        <taxon>Arundo</taxon>
    </lineage>
</organism>
<evidence type="ECO:0000313" key="1">
    <source>
        <dbReference type="EMBL" id="JAD15438.1"/>
    </source>
</evidence>
<accession>A0A0A9TT74</accession>
<sequence length="68" mass="7562">MHATLPQNIGSIKDCTLDIYANFKAFLVSFDGISHMMHLGKLKRWIGCTGAGCWSGTVTTCEIQQREE</sequence>
<proteinExistence type="predicted"/>
<reference evidence="1" key="1">
    <citation type="submission" date="2014-09" db="EMBL/GenBank/DDBJ databases">
        <authorList>
            <person name="Magalhaes I.L.F."/>
            <person name="Oliveira U."/>
            <person name="Santos F.R."/>
            <person name="Vidigal T.H.D.A."/>
            <person name="Brescovit A.D."/>
            <person name="Santos A.J."/>
        </authorList>
    </citation>
    <scope>NUCLEOTIDE SEQUENCE</scope>
    <source>
        <tissue evidence="1">Shoot tissue taken approximately 20 cm above the soil surface</tissue>
    </source>
</reference>
<dbReference type="EMBL" id="GBRH01282457">
    <property type="protein sequence ID" value="JAD15438.1"/>
    <property type="molecule type" value="Transcribed_RNA"/>
</dbReference>
<protein>
    <submittedName>
        <fullName evidence="1">Uncharacterized protein</fullName>
    </submittedName>
</protein>
<dbReference type="AlphaFoldDB" id="A0A0A9TT74"/>
<reference evidence="1" key="2">
    <citation type="journal article" date="2015" name="Data Brief">
        <title>Shoot transcriptome of the giant reed, Arundo donax.</title>
        <authorList>
            <person name="Barrero R.A."/>
            <person name="Guerrero F.D."/>
            <person name="Moolhuijzen P."/>
            <person name="Goolsby J.A."/>
            <person name="Tidwell J."/>
            <person name="Bellgard S.E."/>
            <person name="Bellgard M.I."/>
        </authorList>
    </citation>
    <scope>NUCLEOTIDE SEQUENCE</scope>
    <source>
        <tissue evidence="1">Shoot tissue taken approximately 20 cm above the soil surface</tissue>
    </source>
</reference>
<name>A0A0A9TT74_ARUDO</name>